<reference evidence="2" key="1">
    <citation type="submission" date="2022-04" db="EMBL/GenBank/DDBJ databases">
        <title>Halocatena sp. nov., isolated from a salt lake.</title>
        <authorList>
            <person name="Cui H.-L."/>
        </authorList>
    </citation>
    <scope>NUCLEOTIDE SEQUENCE</scope>
    <source>
        <strain evidence="2">AD-1</strain>
    </source>
</reference>
<feature type="region of interest" description="Disordered" evidence="1">
    <location>
        <begin position="1"/>
        <end position="20"/>
    </location>
</feature>
<dbReference type="AlphaFoldDB" id="A0A8U0A5F0"/>
<dbReference type="RefSeq" id="WP_247993841.1">
    <property type="nucleotide sequence ID" value="NZ_CP096019.1"/>
</dbReference>
<evidence type="ECO:0000313" key="2">
    <source>
        <dbReference type="EMBL" id="UPM43173.1"/>
    </source>
</evidence>
<organism evidence="2 3">
    <name type="scientific">Halocatena salina</name>
    <dbReference type="NCBI Taxonomy" id="2934340"/>
    <lineage>
        <taxon>Archaea</taxon>
        <taxon>Methanobacteriati</taxon>
        <taxon>Methanobacteriota</taxon>
        <taxon>Stenosarchaea group</taxon>
        <taxon>Halobacteria</taxon>
        <taxon>Halobacteriales</taxon>
        <taxon>Natronomonadaceae</taxon>
        <taxon>Halocatena</taxon>
    </lineage>
</organism>
<feature type="compositionally biased region" description="Basic and acidic residues" evidence="1">
    <location>
        <begin position="1"/>
        <end position="14"/>
    </location>
</feature>
<dbReference type="Proteomes" id="UP000831768">
    <property type="component" value="Chromosome"/>
</dbReference>
<accession>A0A8U0A5F0</accession>
<keyword evidence="3" id="KW-1185">Reference proteome</keyword>
<gene>
    <name evidence="2" type="ORF">MW046_01690</name>
</gene>
<evidence type="ECO:0000256" key="1">
    <source>
        <dbReference type="SAM" id="MobiDB-lite"/>
    </source>
</evidence>
<dbReference type="KEGG" id="haad:MW046_01690"/>
<dbReference type="EMBL" id="CP096019">
    <property type="protein sequence ID" value="UPM43173.1"/>
    <property type="molecule type" value="Genomic_DNA"/>
</dbReference>
<proteinExistence type="predicted"/>
<evidence type="ECO:0000313" key="3">
    <source>
        <dbReference type="Proteomes" id="UP000831768"/>
    </source>
</evidence>
<sequence length="107" mass="12287">MCDIERRRAVEKMQQDQPNNETHKVDIAQFVDEQYCPNFTIKHGLDSTTDDAFYFAFVCSGSEYPNPLKGDPHEFQDQPLRCVRCTRVSVLVGSALEQFAEEVYYAG</sequence>
<dbReference type="GeneID" id="71926719"/>
<protein>
    <submittedName>
        <fullName evidence="2">Uncharacterized protein</fullName>
    </submittedName>
</protein>
<name>A0A8U0A5F0_9EURY</name>